<dbReference type="AlphaFoldDB" id="A0A5B7FBG5"/>
<accession>A0A5B7FBG5</accession>
<name>A0A5B7FBG5_PORTR</name>
<gene>
    <name evidence="1" type="primary">KLHDC4</name>
    <name evidence="1" type="ORF">E2C01_037457</name>
</gene>
<sequence>MIVYEEYGNGPCPRSGCLLTPVPNGGVLLGGGYSKETAKKEEENGVTHTDMFLLTPERFPKVEVSLVFCLRQMGDLRRYYADFPWNDYCFLVRDPSVCAERIIEVIVSGMEAYIPQSFS</sequence>
<protein>
    <submittedName>
        <fullName evidence="1">Kelch domain-containing protein 4</fullName>
    </submittedName>
</protein>
<dbReference type="Proteomes" id="UP000324222">
    <property type="component" value="Unassembled WGS sequence"/>
</dbReference>
<keyword evidence="2" id="KW-1185">Reference proteome</keyword>
<evidence type="ECO:0000313" key="1">
    <source>
        <dbReference type="EMBL" id="MPC43802.1"/>
    </source>
</evidence>
<organism evidence="1 2">
    <name type="scientific">Portunus trituberculatus</name>
    <name type="common">Swimming crab</name>
    <name type="synonym">Neptunus trituberculatus</name>
    <dbReference type="NCBI Taxonomy" id="210409"/>
    <lineage>
        <taxon>Eukaryota</taxon>
        <taxon>Metazoa</taxon>
        <taxon>Ecdysozoa</taxon>
        <taxon>Arthropoda</taxon>
        <taxon>Crustacea</taxon>
        <taxon>Multicrustacea</taxon>
        <taxon>Malacostraca</taxon>
        <taxon>Eumalacostraca</taxon>
        <taxon>Eucarida</taxon>
        <taxon>Decapoda</taxon>
        <taxon>Pleocyemata</taxon>
        <taxon>Brachyura</taxon>
        <taxon>Eubrachyura</taxon>
        <taxon>Portunoidea</taxon>
        <taxon>Portunidae</taxon>
        <taxon>Portuninae</taxon>
        <taxon>Portunus</taxon>
    </lineage>
</organism>
<proteinExistence type="predicted"/>
<reference evidence="1 2" key="1">
    <citation type="submission" date="2019-05" db="EMBL/GenBank/DDBJ databases">
        <title>Another draft genome of Portunus trituberculatus and its Hox gene families provides insights of decapod evolution.</title>
        <authorList>
            <person name="Jeong J.-H."/>
            <person name="Song I."/>
            <person name="Kim S."/>
            <person name="Choi T."/>
            <person name="Kim D."/>
            <person name="Ryu S."/>
            <person name="Kim W."/>
        </authorList>
    </citation>
    <scope>NUCLEOTIDE SEQUENCE [LARGE SCALE GENOMIC DNA]</scope>
    <source>
        <tissue evidence="1">Muscle</tissue>
    </source>
</reference>
<evidence type="ECO:0000313" key="2">
    <source>
        <dbReference type="Proteomes" id="UP000324222"/>
    </source>
</evidence>
<dbReference type="EMBL" id="VSRR010006000">
    <property type="protein sequence ID" value="MPC43802.1"/>
    <property type="molecule type" value="Genomic_DNA"/>
</dbReference>
<comment type="caution">
    <text evidence="1">The sequence shown here is derived from an EMBL/GenBank/DDBJ whole genome shotgun (WGS) entry which is preliminary data.</text>
</comment>